<gene>
    <name evidence="1" type="ORF">CWE12_05295</name>
</gene>
<protein>
    <submittedName>
        <fullName evidence="1">TIGR02444 family protein</fullName>
    </submittedName>
</protein>
<name>A0ABY0BZV9_9GAMM</name>
<dbReference type="Pfam" id="PF09523">
    <property type="entry name" value="DUF2390"/>
    <property type="match status" value="1"/>
</dbReference>
<reference evidence="1 2" key="1">
    <citation type="journal article" date="2018" name="Front. Microbiol.">
        <title>Genome-Based Analysis Reveals the Taxonomy and Diversity of the Family Idiomarinaceae.</title>
        <authorList>
            <person name="Liu Y."/>
            <person name="Lai Q."/>
            <person name="Shao Z."/>
        </authorList>
    </citation>
    <scope>NUCLEOTIDE SEQUENCE [LARGE SCALE GENOMIC DNA]</scope>
    <source>
        <strain evidence="1 2">GBSy1</strain>
    </source>
</reference>
<dbReference type="RefSeq" id="WP_126788640.1">
    <property type="nucleotide sequence ID" value="NZ_PIPN01000002.1"/>
</dbReference>
<dbReference type="InterPro" id="IPR012659">
    <property type="entry name" value="CHP02444"/>
</dbReference>
<dbReference type="EMBL" id="PIPN01000002">
    <property type="protein sequence ID" value="RUO30660.1"/>
    <property type="molecule type" value="Genomic_DNA"/>
</dbReference>
<keyword evidence="2" id="KW-1185">Reference proteome</keyword>
<accession>A0ABY0BZV9</accession>
<sequence length="135" mass="15013">MAGTKRNSTSAAKRGLSYQTLWQAALQIYQEPGMQARLIAAQDNAGDNVNLALLQIYLQRQGHALSEAQLSQLAASLQPFSAQHTGQLRKLRRELLASEALDEKSRQQLKEQLLAAELTLEAAEQRLLVDLYNQL</sequence>
<comment type="caution">
    <text evidence="1">The sequence shown here is derived from an EMBL/GenBank/DDBJ whole genome shotgun (WGS) entry which is preliminary data.</text>
</comment>
<evidence type="ECO:0000313" key="1">
    <source>
        <dbReference type="EMBL" id="RUO30660.1"/>
    </source>
</evidence>
<organism evidence="1 2">
    <name type="scientific">Aliidiomarina sedimenti</name>
    <dbReference type="NCBI Taxonomy" id="1933879"/>
    <lineage>
        <taxon>Bacteria</taxon>
        <taxon>Pseudomonadati</taxon>
        <taxon>Pseudomonadota</taxon>
        <taxon>Gammaproteobacteria</taxon>
        <taxon>Alteromonadales</taxon>
        <taxon>Idiomarinaceae</taxon>
        <taxon>Aliidiomarina</taxon>
    </lineage>
</organism>
<evidence type="ECO:0000313" key="2">
    <source>
        <dbReference type="Proteomes" id="UP000287410"/>
    </source>
</evidence>
<dbReference type="NCBIfam" id="TIGR02444">
    <property type="entry name" value="TIGR02444 family protein"/>
    <property type="match status" value="1"/>
</dbReference>
<proteinExistence type="predicted"/>
<dbReference type="Proteomes" id="UP000287410">
    <property type="component" value="Unassembled WGS sequence"/>
</dbReference>